<organism evidence="1 2">
    <name type="scientific">Kaistia geumhonensis</name>
    <dbReference type="NCBI Taxonomy" id="410839"/>
    <lineage>
        <taxon>Bacteria</taxon>
        <taxon>Pseudomonadati</taxon>
        <taxon>Pseudomonadota</taxon>
        <taxon>Alphaproteobacteria</taxon>
        <taxon>Hyphomicrobiales</taxon>
        <taxon>Kaistiaceae</taxon>
        <taxon>Kaistia</taxon>
    </lineage>
</organism>
<dbReference type="InterPro" id="IPR035220">
    <property type="entry name" value="DUF5330"/>
</dbReference>
<protein>
    <recommendedName>
        <fullName evidence="3">DUF5330 domain-containing protein</fullName>
    </recommendedName>
</protein>
<evidence type="ECO:0000313" key="2">
    <source>
        <dbReference type="Proteomes" id="UP001223743"/>
    </source>
</evidence>
<sequence>MFIIRAVFWLTVVLLLIPGSGSKDETSFTSGAADALLAARGVVADLSGICQRQPDVCVHGGAALQSLGARAWQNAAMIAGRFGGHSAGANAHQDAEPVAALPATGTLRAEDIAPRAVPAAHPDGKA</sequence>
<dbReference type="EMBL" id="JAUSWJ010000001">
    <property type="protein sequence ID" value="MDQ0515589.1"/>
    <property type="molecule type" value="Genomic_DNA"/>
</dbReference>
<name>A0ABU0M3R1_9HYPH</name>
<keyword evidence="2" id="KW-1185">Reference proteome</keyword>
<dbReference type="Proteomes" id="UP001223743">
    <property type="component" value="Unassembled WGS sequence"/>
</dbReference>
<evidence type="ECO:0000313" key="1">
    <source>
        <dbReference type="EMBL" id="MDQ0515589.1"/>
    </source>
</evidence>
<reference evidence="1 2" key="1">
    <citation type="submission" date="2023-07" db="EMBL/GenBank/DDBJ databases">
        <title>Genomic Encyclopedia of Type Strains, Phase IV (KMG-IV): sequencing the most valuable type-strain genomes for metagenomic binning, comparative biology and taxonomic classification.</title>
        <authorList>
            <person name="Goeker M."/>
        </authorList>
    </citation>
    <scope>NUCLEOTIDE SEQUENCE [LARGE SCALE GENOMIC DNA]</scope>
    <source>
        <strain evidence="1 2">B1-1</strain>
    </source>
</reference>
<dbReference type="RefSeq" id="WP_266280807.1">
    <property type="nucleotide sequence ID" value="NZ_JAPKNF010000001.1"/>
</dbReference>
<evidence type="ECO:0008006" key="3">
    <source>
        <dbReference type="Google" id="ProtNLM"/>
    </source>
</evidence>
<comment type="caution">
    <text evidence="1">The sequence shown here is derived from an EMBL/GenBank/DDBJ whole genome shotgun (WGS) entry which is preliminary data.</text>
</comment>
<accession>A0ABU0M3R1</accession>
<proteinExistence type="predicted"/>
<dbReference type="Pfam" id="PF17264">
    <property type="entry name" value="DUF5330"/>
    <property type="match status" value="1"/>
</dbReference>
<gene>
    <name evidence="1" type="ORF">QO015_001202</name>
</gene>